<dbReference type="AlphaFoldDB" id="A0A919C3P7"/>
<dbReference type="InterPro" id="IPR006336">
    <property type="entry name" value="GCS2"/>
</dbReference>
<evidence type="ECO:0000313" key="7">
    <source>
        <dbReference type="Proteomes" id="UP000619355"/>
    </source>
</evidence>
<dbReference type="InterPro" id="IPR050141">
    <property type="entry name" value="GCL_type2/YbdK_subfam"/>
</dbReference>
<dbReference type="SUPFAM" id="SSF55931">
    <property type="entry name" value="Glutamine synthetase/guanido kinase"/>
    <property type="match status" value="1"/>
</dbReference>
<evidence type="ECO:0000256" key="4">
    <source>
        <dbReference type="ARBA" id="ARBA00048819"/>
    </source>
</evidence>
<protein>
    <recommendedName>
        <fullName evidence="5">Putative glutamate--cysteine ligase 2</fullName>
        <ecNumber evidence="5">6.3.2.2</ecNumber>
    </recommendedName>
    <alternativeName>
        <fullName evidence="5">Gamma-glutamylcysteine synthetase 2</fullName>
        <shortName evidence="5">GCS 2</shortName>
        <shortName evidence="5">Gamma-GCS 2</shortName>
    </alternativeName>
</protein>
<dbReference type="HAMAP" id="MF_01609">
    <property type="entry name" value="Glu_cys_ligase_2"/>
    <property type="match status" value="1"/>
</dbReference>
<dbReference type="NCBIfam" id="NF010041">
    <property type="entry name" value="PRK13517.1-1"/>
    <property type="match status" value="1"/>
</dbReference>
<name>A0A919C3P7_9ACTN</name>
<dbReference type="GO" id="GO:0042398">
    <property type="term" value="P:modified amino acid biosynthetic process"/>
    <property type="evidence" value="ECO:0007669"/>
    <property type="project" value="InterPro"/>
</dbReference>
<comment type="caution">
    <text evidence="6">The sequence shown here is derived from an EMBL/GenBank/DDBJ whole genome shotgun (WGS) entry which is preliminary data.</text>
</comment>
<dbReference type="RefSeq" id="WP_229899409.1">
    <property type="nucleotide sequence ID" value="NZ_BNBF01000004.1"/>
</dbReference>
<evidence type="ECO:0000313" key="6">
    <source>
        <dbReference type="EMBL" id="GHG43042.1"/>
    </source>
</evidence>
<gene>
    <name evidence="6" type="primary">ybdK</name>
    <name evidence="6" type="ORF">GCM10018980_19620</name>
</gene>
<sequence length="407" mass="43585">MVTVKNESGASVVGKEAAKAGEALSRMSDRSVPVTVGVEEEYLLTDPVTRQVSPEAEKVVALAAAELGERVTTEFTRYQVEVRTDPHTSLARLGEQLRSTRASVSRAAARLGLAVISSGTPVLGQQTPPPVTPGDRYGRSVVTYGALNHEQTVCAAHVHVGVPDEATAVQLSNHLRPWLPALIAMTANSPYWEGQDTGYVSWRSTTWGRWPAAGPPPYFTSHGHFRELVDTLVTSGTVMDRGSLYWDIRPSHHVPTLEVRIADALPTVTDTVLLAGVIKGLAATAFTAMHRSQPAPEVGPEILRAACWRAAHDGLAGDTIDPHTGRLEPGTVLLERLVDTASAALDTADLASLHAAQKHVLIHGNGADRQRAAYRRQGHLPDVVDHLIRSMTAVDRGSDRQDASGAP</sequence>
<comment type="catalytic activity">
    <reaction evidence="4 5">
        <text>L-cysteine + L-glutamate + ATP = gamma-L-glutamyl-L-cysteine + ADP + phosphate + H(+)</text>
        <dbReference type="Rhea" id="RHEA:13285"/>
        <dbReference type="ChEBI" id="CHEBI:15378"/>
        <dbReference type="ChEBI" id="CHEBI:29985"/>
        <dbReference type="ChEBI" id="CHEBI:30616"/>
        <dbReference type="ChEBI" id="CHEBI:35235"/>
        <dbReference type="ChEBI" id="CHEBI:43474"/>
        <dbReference type="ChEBI" id="CHEBI:58173"/>
        <dbReference type="ChEBI" id="CHEBI:456216"/>
        <dbReference type="EC" id="6.3.2.2"/>
    </reaction>
</comment>
<keyword evidence="2 5" id="KW-0547">Nucleotide-binding</keyword>
<evidence type="ECO:0000256" key="2">
    <source>
        <dbReference type="ARBA" id="ARBA00022741"/>
    </source>
</evidence>
<dbReference type="PANTHER" id="PTHR36510:SF1">
    <property type="entry name" value="GLUTAMATE--CYSTEINE LIGASE 2-RELATED"/>
    <property type="match status" value="1"/>
</dbReference>
<evidence type="ECO:0000256" key="3">
    <source>
        <dbReference type="ARBA" id="ARBA00022840"/>
    </source>
</evidence>
<dbReference type="Pfam" id="PF04107">
    <property type="entry name" value="GCS2"/>
    <property type="match status" value="1"/>
</dbReference>
<dbReference type="Gene3D" id="3.30.590.20">
    <property type="match status" value="1"/>
</dbReference>
<dbReference type="NCBIfam" id="TIGR02050">
    <property type="entry name" value="gshA_cyan_rel"/>
    <property type="match status" value="1"/>
</dbReference>
<keyword evidence="1 5" id="KW-0436">Ligase</keyword>
<comment type="function">
    <text evidence="5">ATP-dependent carboxylate-amine ligase which exhibits weak glutamate--cysteine ligase activity.</text>
</comment>
<reference evidence="7" key="1">
    <citation type="journal article" date="2019" name="Int. J. Syst. Evol. Microbiol.">
        <title>The Global Catalogue of Microorganisms (GCM) 10K type strain sequencing project: providing services to taxonomists for standard genome sequencing and annotation.</title>
        <authorList>
            <consortium name="The Broad Institute Genomics Platform"/>
            <consortium name="The Broad Institute Genome Sequencing Center for Infectious Disease"/>
            <person name="Wu L."/>
            <person name="Ma J."/>
        </authorList>
    </citation>
    <scope>NUCLEOTIDE SEQUENCE [LARGE SCALE GENOMIC DNA]</scope>
    <source>
        <strain evidence="7">JCM 4253</strain>
    </source>
</reference>
<dbReference type="GO" id="GO:0005524">
    <property type="term" value="F:ATP binding"/>
    <property type="evidence" value="ECO:0007669"/>
    <property type="project" value="UniProtKB-KW"/>
</dbReference>
<dbReference type="EMBL" id="BNBF01000004">
    <property type="protein sequence ID" value="GHG43042.1"/>
    <property type="molecule type" value="Genomic_DNA"/>
</dbReference>
<dbReference type="EC" id="6.3.2.2" evidence="5"/>
<keyword evidence="3 5" id="KW-0067">ATP-binding</keyword>
<keyword evidence="7" id="KW-1185">Reference proteome</keyword>
<dbReference type="GO" id="GO:0004357">
    <property type="term" value="F:glutamate-cysteine ligase activity"/>
    <property type="evidence" value="ECO:0007669"/>
    <property type="project" value="UniProtKB-EC"/>
</dbReference>
<comment type="similarity">
    <text evidence="5">Belongs to the glutamate--cysteine ligase type 2 family. YbdK subfamily.</text>
</comment>
<proteinExistence type="inferred from homology"/>
<dbReference type="InterPro" id="IPR011793">
    <property type="entry name" value="YbdK"/>
</dbReference>
<dbReference type="Proteomes" id="UP000619355">
    <property type="component" value="Unassembled WGS sequence"/>
</dbReference>
<dbReference type="PANTHER" id="PTHR36510">
    <property type="entry name" value="GLUTAMATE--CYSTEINE LIGASE 2-RELATED"/>
    <property type="match status" value="1"/>
</dbReference>
<organism evidence="6 7">
    <name type="scientific">Streptomyces capoamus</name>
    <dbReference type="NCBI Taxonomy" id="68183"/>
    <lineage>
        <taxon>Bacteria</taxon>
        <taxon>Bacillati</taxon>
        <taxon>Actinomycetota</taxon>
        <taxon>Actinomycetes</taxon>
        <taxon>Kitasatosporales</taxon>
        <taxon>Streptomycetaceae</taxon>
        <taxon>Streptomyces</taxon>
    </lineage>
</organism>
<evidence type="ECO:0000256" key="1">
    <source>
        <dbReference type="ARBA" id="ARBA00022598"/>
    </source>
</evidence>
<evidence type="ECO:0000256" key="5">
    <source>
        <dbReference type="HAMAP-Rule" id="MF_01609"/>
    </source>
</evidence>
<dbReference type="InterPro" id="IPR014746">
    <property type="entry name" value="Gln_synth/guanido_kin_cat_dom"/>
</dbReference>
<accession>A0A919C3P7</accession>